<keyword evidence="2" id="KW-1185">Reference proteome</keyword>
<proteinExistence type="predicted"/>
<evidence type="ECO:0000313" key="2">
    <source>
        <dbReference type="Proteomes" id="UP001165378"/>
    </source>
</evidence>
<evidence type="ECO:0000313" key="1">
    <source>
        <dbReference type="EMBL" id="MCF2525901.1"/>
    </source>
</evidence>
<dbReference type="EMBL" id="JAKFHA010000001">
    <property type="protein sequence ID" value="MCF2525901.1"/>
    <property type="molecule type" value="Genomic_DNA"/>
</dbReference>
<protein>
    <recommendedName>
        <fullName evidence="3">Antitoxin SocA-like Panacea domain-containing protein</fullName>
    </recommendedName>
</protein>
<accession>A0AA41TY14</accession>
<organism evidence="1 2">
    <name type="scientific">Yinghuangia soli</name>
    <dbReference type="NCBI Taxonomy" id="2908204"/>
    <lineage>
        <taxon>Bacteria</taxon>
        <taxon>Bacillati</taxon>
        <taxon>Actinomycetota</taxon>
        <taxon>Actinomycetes</taxon>
        <taxon>Kitasatosporales</taxon>
        <taxon>Streptomycetaceae</taxon>
        <taxon>Yinghuangia</taxon>
    </lineage>
</organism>
<name>A0AA41TY14_9ACTN</name>
<dbReference type="Proteomes" id="UP001165378">
    <property type="component" value="Unassembled WGS sequence"/>
</dbReference>
<sequence length="150" mass="16770">MVAVFDALGYMFMQQHRDEVSPFRMHALLYLAHGDCLAAQERPLVDSGFEAWLVAPINRELYESQRGGGRWEHDAEPDHLDTAQKGALVQVLDRYARTPDGDLRRIVRDPVWANTRDRAGAGPDDGCTAHMPDTEIAVYFRAAGQAVTAF</sequence>
<reference evidence="1" key="1">
    <citation type="submission" date="2022-01" db="EMBL/GenBank/DDBJ databases">
        <title>Genome-Based Taxonomic Classification of the Phylum Actinobacteria.</title>
        <authorList>
            <person name="Gao Y."/>
        </authorList>
    </citation>
    <scope>NUCLEOTIDE SEQUENCE</scope>
    <source>
        <strain evidence="1">KLBMP 8922</strain>
    </source>
</reference>
<evidence type="ECO:0008006" key="3">
    <source>
        <dbReference type="Google" id="ProtNLM"/>
    </source>
</evidence>
<dbReference type="AlphaFoldDB" id="A0AA41TY14"/>
<dbReference type="RefSeq" id="WP_235049951.1">
    <property type="nucleotide sequence ID" value="NZ_JAKFHA010000001.1"/>
</dbReference>
<gene>
    <name evidence="1" type="ORF">LZ495_01495</name>
</gene>
<comment type="caution">
    <text evidence="1">The sequence shown here is derived from an EMBL/GenBank/DDBJ whole genome shotgun (WGS) entry which is preliminary data.</text>
</comment>